<protein>
    <submittedName>
        <fullName evidence="11">ABC transporter permease</fullName>
    </submittedName>
    <submittedName>
        <fullName evidence="10">FtsX-like permease family protein</fullName>
    </submittedName>
</protein>
<sequence>MNKLLMRDIRGSLGLFTAIVLIIMLGVLLFVGVKATGPALNHSMQSEVVKHHLSDVQVFSDKGFTRKDIKAVERVQGAKAESIKFKYVIGGKTRDAIALYGLKDPARQNQVILKSGRLPQKNNEILLDKQAQIKDGYRIGDQFTFAKSANLKVNRYKIVGFADSPLYIDDSTRGSANVGSGQVQYFAYIKDQAINLPVATAINISFAKLQHQDVFSGKYQGTIKAKVKLLQKQLDKRKNERKNEIVAKPLNQLNRAQEKLNQAKQKIVQAKAQLKKQSGGKVTTTSELDKQEQQLAETQVNLKRQRKKVEKIKVPSYTWQTREDLPGFTGYGDSSDRIAAIANVFPVFFFLLAALITFTTITRMVEEARGQIGTLKALGFSRSAIAYEYTMYAFLAGILGVIVGSFLGNQLLPRFVVSMYTKYVIGQPVIEYDWASIAIAVVLAMIATVGAALLVVIKETKAVPAELLRPKSPRKAKKILLENISFIWKRLNFNQKISYRNLFRFKLRGLMTILGIAGGTALILTGFGIANSISATGDLQFNQIIKYDAVVQAKKANQLESVRQTIARGKNYQQSLATHTETFKATKHGKTVDDINMDIPQNKHQFEKFVTLRDYQNQHPLHLQKQGVIISEKLATALKVRKGSTISIENEKQTKKEVKVIGVTQNYVGNFMYGSTSFYRKIMKKEPTMQTLMVQLHQTSKKNQQKLSKQWIEANADILGVSFVRDQAAAVTSMSKQLGPVVLIFILLSGVLSFIVLYNLNNINISERLRELSTIKVLGFFDSEVTMYIARESIILALIGILAGFGLGNILTSYVIKQAETSIVVFPLTIKPMGYVVATVLMVIFNLIVVYITHRRLRQVDMVEALKSNE</sequence>
<dbReference type="Proteomes" id="UP000743107">
    <property type="component" value="Unassembled WGS sequence"/>
</dbReference>
<dbReference type="InterPro" id="IPR038766">
    <property type="entry name" value="Membrane_comp_ABC_pdt"/>
</dbReference>
<evidence type="ECO:0000313" key="10">
    <source>
        <dbReference type="EMBL" id="KAF0412920.1"/>
    </source>
</evidence>
<evidence type="ECO:0000256" key="2">
    <source>
        <dbReference type="ARBA" id="ARBA00022475"/>
    </source>
</evidence>
<evidence type="ECO:0000256" key="4">
    <source>
        <dbReference type="ARBA" id="ARBA00022989"/>
    </source>
</evidence>
<evidence type="ECO:0000259" key="8">
    <source>
        <dbReference type="Pfam" id="PF02687"/>
    </source>
</evidence>
<organism evidence="11 13">
    <name type="scientific">Pediococcus pentosaceus</name>
    <dbReference type="NCBI Taxonomy" id="1255"/>
    <lineage>
        <taxon>Bacteria</taxon>
        <taxon>Bacillati</taxon>
        <taxon>Bacillota</taxon>
        <taxon>Bacilli</taxon>
        <taxon>Lactobacillales</taxon>
        <taxon>Lactobacillaceae</taxon>
        <taxon>Pediococcus</taxon>
    </lineage>
</organism>
<accession>A0A6L4ZZY3</accession>
<proteinExistence type="predicted"/>
<dbReference type="EMBL" id="WENB01000004">
    <property type="protein sequence ID" value="KAF0412920.1"/>
    <property type="molecule type" value="Genomic_DNA"/>
</dbReference>
<feature type="transmembrane region" description="Helical" evidence="7">
    <location>
        <begin position="835"/>
        <end position="853"/>
    </location>
</feature>
<evidence type="ECO:0000313" key="11">
    <source>
        <dbReference type="EMBL" id="MBF7127833.1"/>
    </source>
</evidence>
<feature type="transmembrane region" description="Helical" evidence="7">
    <location>
        <begin position="386"/>
        <end position="407"/>
    </location>
</feature>
<dbReference type="Pfam" id="PF02687">
    <property type="entry name" value="FtsX"/>
    <property type="match status" value="2"/>
</dbReference>
<comment type="caution">
    <text evidence="11">The sequence shown here is derived from an EMBL/GenBank/DDBJ whole genome shotgun (WGS) entry which is preliminary data.</text>
</comment>
<evidence type="ECO:0000256" key="6">
    <source>
        <dbReference type="SAM" id="Coils"/>
    </source>
</evidence>
<evidence type="ECO:0000256" key="7">
    <source>
        <dbReference type="SAM" id="Phobius"/>
    </source>
</evidence>
<keyword evidence="6" id="KW-0175">Coiled coil</keyword>
<keyword evidence="12" id="KW-1185">Reference proteome</keyword>
<dbReference type="AlphaFoldDB" id="A0A6L4ZZY3"/>
<name>A0A6L4ZZY3_PEDPE</name>
<feature type="transmembrane region" description="Helical" evidence="7">
    <location>
        <begin position="344"/>
        <end position="365"/>
    </location>
</feature>
<reference evidence="11" key="4">
    <citation type="submission" date="2020-11" db="EMBL/GenBank/DDBJ databases">
        <title>Antibiotic susceptibility profiles of Pediococcus pentosaceus from various origins and their implications for the safety assessment of strains with food-technology applications.</title>
        <authorList>
            <person name="Shani N."/>
            <person name="Oberhaensli S."/>
            <person name="Arias E."/>
        </authorList>
    </citation>
    <scope>NUCLEOTIDE SEQUENCE</scope>
    <source>
        <strain evidence="11">FAM 19164</strain>
    </source>
</reference>
<dbReference type="Pfam" id="PF12704">
    <property type="entry name" value="MacB_PCD"/>
    <property type="match status" value="1"/>
</dbReference>
<dbReference type="EMBL" id="JADOFV010000004">
    <property type="protein sequence ID" value="MBF7127833.1"/>
    <property type="molecule type" value="Genomic_DNA"/>
</dbReference>
<feature type="transmembrane region" description="Helical" evidence="7">
    <location>
        <begin position="434"/>
        <end position="457"/>
    </location>
</feature>
<reference evidence="12" key="3">
    <citation type="submission" date="2020-03" db="EMBL/GenBank/DDBJ databases">
        <title>SpeciesPrimer: A bioinformatics pipeline dedicated to the design of qPCR primers for the quantification of bacterial species.</title>
        <authorList>
            <person name="Dreier M."/>
            <person name="Berthoud H."/>
            <person name="Shani N."/>
            <person name="Wechsler D."/>
            <person name="Junier P."/>
        </authorList>
    </citation>
    <scope>NUCLEOTIDE SEQUENCE [LARGE SCALE GENOMIC DNA]</scope>
    <source>
        <strain evidence="12">FAM13073</strain>
    </source>
</reference>
<feature type="domain" description="MacB-like periplasmic core" evidence="9">
    <location>
        <begin position="510"/>
        <end position="697"/>
    </location>
</feature>
<reference evidence="10" key="1">
    <citation type="submission" date="2019-10" db="EMBL/GenBank/DDBJ databases">
        <authorList>
            <person name="Irmler S."/>
            <person name="Berthoud H."/>
            <person name="Roetschi A."/>
            <person name="Arias E."/>
            <person name="Shani N."/>
            <person name="Wuethrich D."/>
            <person name="Bruggmann R."/>
        </authorList>
    </citation>
    <scope>NUCLEOTIDE SEQUENCE</scope>
    <source>
        <strain evidence="10">FAM13073</strain>
    </source>
</reference>
<keyword evidence="4 7" id="KW-1133">Transmembrane helix</keyword>
<feature type="transmembrane region" description="Helical" evidence="7">
    <location>
        <begin position="510"/>
        <end position="530"/>
    </location>
</feature>
<feature type="transmembrane region" description="Helical" evidence="7">
    <location>
        <begin position="794"/>
        <end position="815"/>
    </location>
</feature>
<evidence type="ECO:0000313" key="12">
    <source>
        <dbReference type="Proteomes" id="UP000472573"/>
    </source>
</evidence>
<dbReference type="PANTHER" id="PTHR30287:SF1">
    <property type="entry name" value="INNER MEMBRANE PROTEIN"/>
    <property type="match status" value="1"/>
</dbReference>
<evidence type="ECO:0000313" key="13">
    <source>
        <dbReference type="Proteomes" id="UP000743107"/>
    </source>
</evidence>
<keyword evidence="3 7" id="KW-0812">Transmembrane</keyword>
<feature type="coiled-coil region" evidence="6">
    <location>
        <begin position="246"/>
        <end position="308"/>
    </location>
</feature>
<feature type="transmembrane region" description="Helical" evidence="7">
    <location>
        <begin position="12"/>
        <end position="33"/>
    </location>
</feature>
<reference evidence="10" key="2">
    <citation type="submission" date="2019-12" db="EMBL/GenBank/DDBJ databases">
        <title>SpeciesPrimer: A bioinformatics pipeline dedicated to the design of qPCR primers for the quantification of bacterial species.</title>
        <authorList>
            <person name="Dreier M."/>
            <person name="Berthoud H."/>
            <person name="Shani N."/>
            <person name="Wechsler D."/>
            <person name="Junier P."/>
        </authorList>
    </citation>
    <scope>NUCLEOTIDE SEQUENCE</scope>
    <source>
        <strain evidence="10">FAM13073</strain>
    </source>
</reference>
<keyword evidence="2" id="KW-1003">Cell membrane</keyword>
<evidence type="ECO:0000256" key="1">
    <source>
        <dbReference type="ARBA" id="ARBA00004651"/>
    </source>
</evidence>
<evidence type="ECO:0000256" key="3">
    <source>
        <dbReference type="ARBA" id="ARBA00022692"/>
    </source>
</evidence>
<gene>
    <name evidence="10" type="ORF">GBO79_07200</name>
    <name evidence="11" type="ORF">ITQ97_08485</name>
</gene>
<feature type="domain" description="ABC3 transporter permease C-terminal" evidence="8">
    <location>
        <begin position="744"/>
        <end position="859"/>
    </location>
</feature>
<feature type="domain" description="ABC3 transporter permease C-terminal" evidence="8">
    <location>
        <begin position="343"/>
        <end position="458"/>
    </location>
</feature>
<comment type="subcellular location">
    <subcellularLocation>
        <location evidence="1">Cell membrane</location>
        <topology evidence="1">Multi-pass membrane protein</topology>
    </subcellularLocation>
</comment>
<dbReference type="InterPro" id="IPR003838">
    <property type="entry name" value="ABC3_permease_C"/>
</dbReference>
<dbReference type="PANTHER" id="PTHR30287">
    <property type="entry name" value="MEMBRANE COMPONENT OF PREDICTED ABC SUPERFAMILY METABOLITE UPTAKE TRANSPORTER"/>
    <property type="match status" value="1"/>
</dbReference>
<dbReference type="InterPro" id="IPR025857">
    <property type="entry name" value="MacB_PCD"/>
</dbReference>
<keyword evidence="5 7" id="KW-0472">Membrane</keyword>
<dbReference type="Proteomes" id="UP000472573">
    <property type="component" value="Unassembled WGS sequence"/>
</dbReference>
<dbReference type="RefSeq" id="WP_159251023.1">
    <property type="nucleotide sequence ID" value="NZ_JABJXG010000015.1"/>
</dbReference>
<evidence type="ECO:0000259" key="9">
    <source>
        <dbReference type="Pfam" id="PF12704"/>
    </source>
</evidence>
<dbReference type="GO" id="GO:0005886">
    <property type="term" value="C:plasma membrane"/>
    <property type="evidence" value="ECO:0007669"/>
    <property type="project" value="UniProtKB-SubCell"/>
</dbReference>
<evidence type="ECO:0000256" key="5">
    <source>
        <dbReference type="ARBA" id="ARBA00023136"/>
    </source>
</evidence>
<feature type="transmembrane region" description="Helical" evidence="7">
    <location>
        <begin position="738"/>
        <end position="760"/>
    </location>
</feature>